<dbReference type="GO" id="GO:0004523">
    <property type="term" value="F:RNA-DNA hybrid ribonuclease activity"/>
    <property type="evidence" value="ECO:0007669"/>
    <property type="project" value="InterPro"/>
</dbReference>
<evidence type="ECO:0000313" key="3">
    <source>
        <dbReference type="Proteomes" id="UP000339690"/>
    </source>
</evidence>
<dbReference type="Proteomes" id="UP000339690">
    <property type="component" value="Chromosome"/>
</dbReference>
<dbReference type="SUPFAM" id="SSF53098">
    <property type="entry name" value="Ribonuclease H-like"/>
    <property type="match status" value="1"/>
</dbReference>
<sequence length="231" mass="26783">MYVTIEIAYLSPKGIRTNFYSDEIDVEMALEIAKDFEKWNRKNSIVFVDLQGNRWDKKELIAYTEEIVTEPNHITVFFDGGFDLKTNRAGLGCAIYYRQNHKPYRIRKNIVVPEVTSNNEAEYAALFEGIKQLEELGVHHQTVEFKGDSKVVINQLLGEWPCMEETLNKWADRIEEKIESMGIDPLYQDISRKDNREADQLATKALENVEINSHIELKKSVTNDHDGRLID</sequence>
<dbReference type="NCBIfam" id="NF005822">
    <property type="entry name" value="PRK07708.1"/>
    <property type="match status" value="1"/>
</dbReference>
<accession>A0A5Q2TEJ2</accession>
<dbReference type="CDD" id="cd09279">
    <property type="entry name" value="RNase_HI_like"/>
    <property type="match status" value="1"/>
</dbReference>
<dbReference type="InterPro" id="IPR012337">
    <property type="entry name" value="RNaseH-like_sf"/>
</dbReference>
<dbReference type="EMBL" id="CP045915">
    <property type="protein sequence ID" value="QGH33189.1"/>
    <property type="molecule type" value="Genomic_DNA"/>
</dbReference>
<keyword evidence="2" id="KW-0808">Transferase</keyword>
<evidence type="ECO:0000259" key="1">
    <source>
        <dbReference type="PROSITE" id="PS50879"/>
    </source>
</evidence>
<dbReference type="RefSeq" id="WP_153790272.1">
    <property type="nucleotide sequence ID" value="NZ_CP045915.1"/>
</dbReference>
<proteinExistence type="predicted"/>
<dbReference type="GO" id="GO:0003676">
    <property type="term" value="F:nucleic acid binding"/>
    <property type="evidence" value="ECO:0007669"/>
    <property type="project" value="InterPro"/>
</dbReference>
<dbReference type="AlphaFoldDB" id="A0A5Q2TEJ2"/>
<protein>
    <submittedName>
        <fullName evidence="2">Reverse transcriptase-like protein</fullName>
    </submittedName>
</protein>
<dbReference type="GO" id="GO:0003964">
    <property type="term" value="F:RNA-directed DNA polymerase activity"/>
    <property type="evidence" value="ECO:0007669"/>
    <property type="project" value="UniProtKB-KW"/>
</dbReference>
<keyword evidence="2" id="KW-0695">RNA-directed DNA polymerase</keyword>
<keyword evidence="2" id="KW-0548">Nucleotidyltransferase</keyword>
<keyword evidence="3" id="KW-1185">Reference proteome</keyword>
<dbReference type="PANTHER" id="PTHR46387">
    <property type="entry name" value="POLYNUCLEOTIDYL TRANSFERASE, RIBONUCLEASE H-LIKE SUPERFAMILY PROTEIN"/>
    <property type="match status" value="1"/>
</dbReference>
<dbReference type="InterPro" id="IPR036397">
    <property type="entry name" value="RNaseH_sf"/>
</dbReference>
<feature type="domain" description="RNase H type-1" evidence="1">
    <location>
        <begin position="70"/>
        <end position="207"/>
    </location>
</feature>
<reference evidence="2 3" key="1">
    <citation type="submission" date="2019-11" db="EMBL/GenBank/DDBJ databases">
        <title>Gracilibacillus salitolerans sp. nov., a moderate halophile isolated from a saline soil in northwest China.</title>
        <authorList>
            <person name="Gan L."/>
        </authorList>
    </citation>
    <scope>NUCLEOTIDE SEQUENCE [LARGE SCALE GENOMIC DNA]</scope>
    <source>
        <strain evidence="2 3">SCU50</strain>
    </source>
</reference>
<dbReference type="Pfam" id="PF13456">
    <property type="entry name" value="RVT_3"/>
    <property type="match status" value="1"/>
</dbReference>
<dbReference type="KEGG" id="grc:GI584_03680"/>
<dbReference type="PANTHER" id="PTHR46387:SF2">
    <property type="entry name" value="RIBONUCLEASE HI"/>
    <property type="match status" value="1"/>
</dbReference>
<evidence type="ECO:0000313" key="2">
    <source>
        <dbReference type="EMBL" id="QGH33189.1"/>
    </source>
</evidence>
<organism evidence="2 3">
    <name type="scientific">Gracilibacillus salitolerans</name>
    <dbReference type="NCBI Taxonomy" id="2663022"/>
    <lineage>
        <taxon>Bacteria</taxon>
        <taxon>Bacillati</taxon>
        <taxon>Bacillota</taxon>
        <taxon>Bacilli</taxon>
        <taxon>Bacillales</taxon>
        <taxon>Bacillaceae</taxon>
        <taxon>Gracilibacillus</taxon>
    </lineage>
</organism>
<dbReference type="InterPro" id="IPR002156">
    <property type="entry name" value="RNaseH_domain"/>
</dbReference>
<name>A0A5Q2TEJ2_9BACI</name>
<gene>
    <name evidence="2" type="ORF">GI584_03680</name>
</gene>
<dbReference type="PROSITE" id="PS50879">
    <property type="entry name" value="RNASE_H_1"/>
    <property type="match status" value="1"/>
</dbReference>
<dbReference type="Gene3D" id="3.30.420.10">
    <property type="entry name" value="Ribonuclease H-like superfamily/Ribonuclease H"/>
    <property type="match status" value="1"/>
</dbReference>